<dbReference type="GO" id="GO:0005524">
    <property type="term" value="F:ATP binding"/>
    <property type="evidence" value="ECO:0007669"/>
    <property type="project" value="UniProtKB-KW"/>
</dbReference>
<evidence type="ECO:0000256" key="9">
    <source>
        <dbReference type="ARBA" id="ARBA00022990"/>
    </source>
</evidence>
<comment type="subcellular location">
    <subcellularLocation>
        <location evidence="1">Mitochondrion membrane</location>
    </subcellularLocation>
</comment>
<dbReference type="InterPro" id="IPR036695">
    <property type="entry name" value="Arg-tRNA-synth_N_sf"/>
</dbReference>
<organism evidence="19 20">
    <name type="scientific">Calypte anna</name>
    <name type="common">Anna's hummingbird</name>
    <name type="synonym">Archilochus anna</name>
    <dbReference type="NCBI Taxonomy" id="9244"/>
    <lineage>
        <taxon>Eukaryota</taxon>
        <taxon>Metazoa</taxon>
        <taxon>Chordata</taxon>
        <taxon>Craniata</taxon>
        <taxon>Vertebrata</taxon>
        <taxon>Euteleostomi</taxon>
        <taxon>Archelosauria</taxon>
        <taxon>Archosauria</taxon>
        <taxon>Dinosauria</taxon>
        <taxon>Saurischia</taxon>
        <taxon>Theropoda</taxon>
        <taxon>Coelurosauria</taxon>
        <taxon>Aves</taxon>
        <taxon>Neognathae</taxon>
        <taxon>Neoaves</taxon>
        <taxon>Strisores</taxon>
        <taxon>Apodiformes</taxon>
        <taxon>Trochilidae</taxon>
        <taxon>Calypte</taxon>
    </lineage>
</organism>
<keyword evidence="8" id="KW-0809">Transit peptide</keyword>
<dbReference type="FunFam" id="3.40.50.620:FF:000058">
    <property type="entry name" value="Mitochondrial arginyl-tRNA synthetase"/>
    <property type="match status" value="1"/>
</dbReference>
<dbReference type="Pfam" id="PF00750">
    <property type="entry name" value="tRNA-synt_1d"/>
    <property type="match status" value="1"/>
</dbReference>
<dbReference type="AlphaFoldDB" id="A0A091I1I7"/>
<evidence type="ECO:0000256" key="13">
    <source>
        <dbReference type="ARBA" id="ARBA00033033"/>
    </source>
</evidence>
<evidence type="ECO:0000256" key="3">
    <source>
        <dbReference type="ARBA" id="ARBA00012837"/>
    </source>
</evidence>
<dbReference type="EC" id="6.1.1.19" evidence="3"/>
<dbReference type="NCBIfam" id="TIGR00456">
    <property type="entry name" value="argS"/>
    <property type="match status" value="1"/>
</dbReference>
<evidence type="ECO:0000256" key="15">
    <source>
        <dbReference type="ARBA" id="ARBA00049339"/>
    </source>
</evidence>
<evidence type="ECO:0000256" key="1">
    <source>
        <dbReference type="ARBA" id="ARBA00004325"/>
    </source>
</evidence>
<dbReference type="SUPFAM" id="SSF52374">
    <property type="entry name" value="Nucleotidylyl transferase"/>
    <property type="match status" value="1"/>
</dbReference>
<dbReference type="EMBL" id="KL218085">
    <property type="protein sequence ID" value="KFP02077.1"/>
    <property type="molecule type" value="Genomic_DNA"/>
</dbReference>
<sequence length="585" mass="65994">MAACSFRRSIASQISKVLDLPPENLIKAISAVPVSKKRHVADFQLSIASIAEDGSSNCLTENLQLQAQKLAERLKCDAVVSEISAGPGTVNFTINRELLAKTVLQQVLKDGSEYGIKSELFSTVPRQKAVIEFSSPNIAKKFHIGHLRSTIIGNFIANLKVALGHEVTRINYLGDWGMQFGLLGVGFQLFGNREKLKSSPLQHLFEVYVEINKAAEDEDTKKLAKDFFRRMEEHDEQTLSLWKQFRDFSIEEYIRIYKRLGVHFDEYSGESFYQEKSQEVLKMLEDKGLLQKTTKGTGIVDLSEKKDLSSFSTVMRSDGTSLYITRQVSPSVDLAAAIDRMNKYSWDTMIYVTDKSQSNHFQHLFQILKLMGYDWAERCQHVSFGLVQGMKTRRGEVIFLEDVLNEVRSRMLQNMASAKTTKEIEDPVETAEKVGLAALIIQDFRGLLSSDYQFSWDRALQSRGDTGVFLQYTHARLHSLEQMHGNEQLTDVNVACLQEPDAISVLQHLLRYDEVLYRSSQDLQPKHIVSYLLTLSHLAAVAHKTLPVKGSTPQLAQARLCLFQAARSVLANGMKLLGITPVTQM</sequence>
<dbReference type="InterPro" id="IPR001412">
    <property type="entry name" value="aa-tRNA-synth_I_CS"/>
</dbReference>
<evidence type="ECO:0000256" key="17">
    <source>
        <dbReference type="RuleBase" id="RU363038"/>
    </source>
</evidence>
<evidence type="ECO:0000256" key="10">
    <source>
        <dbReference type="ARBA" id="ARBA00023128"/>
    </source>
</evidence>
<dbReference type="SUPFAM" id="SSF47323">
    <property type="entry name" value="Anticodon-binding domain of a subclass of class I aminoacyl-tRNA synthetases"/>
    <property type="match status" value="1"/>
</dbReference>
<dbReference type="GO" id="GO:0004814">
    <property type="term" value="F:arginine-tRNA ligase activity"/>
    <property type="evidence" value="ECO:0007669"/>
    <property type="project" value="UniProtKB-EC"/>
</dbReference>
<dbReference type="GO" id="GO:0032543">
    <property type="term" value="P:mitochondrial translation"/>
    <property type="evidence" value="ECO:0007669"/>
    <property type="project" value="TreeGrafter"/>
</dbReference>
<dbReference type="PRINTS" id="PR01038">
    <property type="entry name" value="TRNASYNTHARG"/>
</dbReference>
<dbReference type="PROSITE" id="PS00178">
    <property type="entry name" value="AA_TRNA_LIGASE_I"/>
    <property type="match status" value="1"/>
</dbReference>
<evidence type="ECO:0000256" key="8">
    <source>
        <dbReference type="ARBA" id="ARBA00022946"/>
    </source>
</evidence>
<evidence type="ECO:0000256" key="14">
    <source>
        <dbReference type="ARBA" id="ARBA00039495"/>
    </source>
</evidence>
<dbReference type="InterPro" id="IPR009080">
    <property type="entry name" value="tRNAsynth_Ia_anticodon-bd"/>
</dbReference>
<evidence type="ECO:0000256" key="7">
    <source>
        <dbReference type="ARBA" id="ARBA00022917"/>
    </source>
</evidence>
<evidence type="ECO:0000313" key="20">
    <source>
        <dbReference type="Proteomes" id="UP000054308"/>
    </source>
</evidence>
<evidence type="ECO:0000256" key="16">
    <source>
        <dbReference type="ARBA" id="ARBA00049595"/>
    </source>
</evidence>
<keyword evidence="12 17" id="KW-0030">Aminoacyl-tRNA synthetase</keyword>
<keyword evidence="20" id="KW-1185">Reference proteome</keyword>
<dbReference type="InterPro" id="IPR008909">
    <property type="entry name" value="DALR_anticod-bd"/>
</dbReference>
<evidence type="ECO:0000313" key="19">
    <source>
        <dbReference type="EMBL" id="KFP02077.1"/>
    </source>
</evidence>
<accession>A0A091I1I7</accession>
<evidence type="ECO:0000259" key="18">
    <source>
        <dbReference type="SMART" id="SM00836"/>
    </source>
</evidence>
<protein>
    <recommendedName>
        <fullName evidence="14">Probable arginine--tRNA ligase, mitochondrial</fullName>
        <ecNumber evidence="3">6.1.1.19</ecNumber>
    </recommendedName>
    <alternativeName>
        <fullName evidence="13">Arginyl-tRNA synthetase</fullName>
    </alternativeName>
</protein>
<dbReference type="InterPro" id="IPR035684">
    <property type="entry name" value="ArgRS_core"/>
</dbReference>
<keyword evidence="9" id="KW-0007">Acetylation</keyword>
<dbReference type="CDD" id="cd00671">
    <property type="entry name" value="ArgRS_core"/>
    <property type="match status" value="1"/>
</dbReference>
<keyword evidence="6 17" id="KW-0067">ATP-binding</keyword>
<reference evidence="19 20" key="1">
    <citation type="submission" date="2014-04" db="EMBL/GenBank/DDBJ databases">
        <title>Genome evolution of avian class.</title>
        <authorList>
            <person name="Zhang G."/>
            <person name="Li C."/>
        </authorList>
    </citation>
    <scope>NUCLEOTIDE SEQUENCE [LARGE SCALE GENOMIC DNA]</scope>
    <source>
        <strain evidence="19">BGI_N300</strain>
    </source>
</reference>
<dbReference type="Gene3D" id="1.10.730.10">
    <property type="entry name" value="Isoleucyl-tRNA Synthetase, Domain 1"/>
    <property type="match status" value="1"/>
</dbReference>
<dbReference type="SUPFAM" id="SSF55190">
    <property type="entry name" value="Arginyl-tRNA synthetase (ArgRS), N-terminal 'additional' domain"/>
    <property type="match status" value="1"/>
</dbReference>
<keyword evidence="11" id="KW-0472">Membrane</keyword>
<evidence type="ECO:0000256" key="11">
    <source>
        <dbReference type="ARBA" id="ARBA00023136"/>
    </source>
</evidence>
<dbReference type="InterPro" id="IPR014729">
    <property type="entry name" value="Rossmann-like_a/b/a_fold"/>
</dbReference>
<evidence type="ECO:0000256" key="4">
    <source>
        <dbReference type="ARBA" id="ARBA00022598"/>
    </source>
</evidence>
<comment type="catalytic activity">
    <reaction evidence="15">
        <text>tRNA(Arg) + L-arginine + ATP = L-arginyl-tRNA(Arg) + AMP + diphosphate</text>
        <dbReference type="Rhea" id="RHEA:20301"/>
        <dbReference type="Rhea" id="RHEA-COMP:9658"/>
        <dbReference type="Rhea" id="RHEA-COMP:9673"/>
        <dbReference type="ChEBI" id="CHEBI:30616"/>
        <dbReference type="ChEBI" id="CHEBI:32682"/>
        <dbReference type="ChEBI" id="CHEBI:33019"/>
        <dbReference type="ChEBI" id="CHEBI:78442"/>
        <dbReference type="ChEBI" id="CHEBI:78513"/>
        <dbReference type="ChEBI" id="CHEBI:456215"/>
        <dbReference type="EC" id="6.1.1.19"/>
    </reaction>
</comment>
<feature type="domain" description="DALR anticodon binding" evidence="18">
    <location>
        <begin position="470"/>
        <end position="585"/>
    </location>
</feature>
<evidence type="ECO:0000256" key="5">
    <source>
        <dbReference type="ARBA" id="ARBA00022741"/>
    </source>
</evidence>
<dbReference type="Proteomes" id="UP000054308">
    <property type="component" value="Unassembled WGS sequence"/>
</dbReference>
<keyword evidence="7 17" id="KW-0648">Protein biosynthesis</keyword>
<dbReference type="SMART" id="SM00836">
    <property type="entry name" value="DALR_1"/>
    <property type="match status" value="1"/>
</dbReference>
<dbReference type="GO" id="GO:0031966">
    <property type="term" value="C:mitochondrial membrane"/>
    <property type="evidence" value="ECO:0007669"/>
    <property type="project" value="UniProtKB-SubCell"/>
</dbReference>
<comment type="function">
    <text evidence="16">Catalyzes the attachment of arginine to tRNA(Arg) in a two-step reaction: arginine is first activated by ATP to form Arg-AMP and then transferred to the acceptor end of tRNA(Arg).</text>
</comment>
<proteinExistence type="inferred from homology"/>
<evidence type="ECO:0000256" key="6">
    <source>
        <dbReference type="ARBA" id="ARBA00022840"/>
    </source>
</evidence>
<dbReference type="STRING" id="9244.A0A091I1I7"/>
<evidence type="ECO:0000256" key="12">
    <source>
        <dbReference type="ARBA" id="ARBA00023146"/>
    </source>
</evidence>
<name>A0A091I1I7_CALAN</name>
<dbReference type="PANTHER" id="PTHR11956:SF11">
    <property type="entry name" value="ARGININE--TRNA LIGASE, MITOCHONDRIAL-RELATED"/>
    <property type="match status" value="1"/>
</dbReference>
<evidence type="ECO:0000256" key="2">
    <source>
        <dbReference type="ARBA" id="ARBA00005594"/>
    </source>
</evidence>
<gene>
    <name evidence="19" type="ORF">N300_01144</name>
</gene>
<dbReference type="InterPro" id="IPR001278">
    <property type="entry name" value="Arg-tRNA-ligase"/>
</dbReference>
<dbReference type="FunFam" id="3.30.1360.70:FF:000004">
    <property type="entry name" value="Probable arginine--tRNA ligase, mitochondrial"/>
    <property type="match status" value="1"/>
</dbReference>
<dbReference type="Gene3D" id="3.40.50.620">
    <property type="entry name" value="HUPs"/>
    <property type="match status" value="1"/>
</dbReference>
<dbReference type="FunFam" id="1.10.730.10:FF:000006">
    <property type="entry name" value="Arginyl-tRNA synthetase 2, mitochondrial"/>
    <property type="match status" value="1"/>
</dbReference>
<dbReference type="GO" id="GO:0006420">
    <property type="term" value="P:arginyl-tRNA aminoacylation"/>
    <property type="evidence" value="ECO:0007669"/>
    <property type="project" value="InterPro"/>
</dbReference>
<comment type="similarity">
    <text evidence="2 17">Belongs to the class-I aminoacyl-tRNA synthetase family.</text>
</comment>
<dbReference type="Gene3D" id="3.30.1360.70">
    <property type="entry name" value="Arginyl tRNA synthetase N-terminal domain"/>
    <property type="match status" value="1"/>
</dbReference>
<keyword evidence="4 17" id="KW-0436">Ligase</keyword>
<keyword evidence="5 17" id="KW-0547">Nucleotide-binding</keyword>
<dbReference type="Pfam" id="PF05746">
    <property type="entry name" value="DALR_1"/>
    <property type="match status" value="1"/>
</dbReference>
<dbReference type="PANTHER" id="PTHR11956">
    <property type="entry name" value="ARGINYL-TRNA SYNTHETASE"/>
    <property type="match status" value="1"/>
</dbReference>
<keyword evidence="10" id="KW-0496">Mitochondrion</keyword>